<comment type="caution">
    <text evidence="4">The sequence shown here is derived from an EMBL/GenBank/DDBJ whole genome shotgun (WGS) entry which is preliminary data.</text>
</comment>
<dbReference type="OrthoDB" id="1912376at2"/>
<dbReference type="PATRIC" id="fig|679200.3.peg.200"/>
<accession>G5GF43</accession>
<protein>
    <recommendedName>
        <fullName evidence="6">Cell wall-binding repeat protein</fullName>
    </recommendedName>
</protein>
<evidence type="ECO:0000256" key="2">
    <source>
        <dbReference type="PROSITE-ProRule" id="PRU00591"/>
    </source>
</evidence>
<dbReference type="Gene3D" id="2.10.270.10">
    <property type="entry name" value="Cholin Binding"/>
    <property type="match status" value="1"/>
</dbReference>
<evidence type="ECO:0000256" key="1">
    <source>
        <dbReference type="ARBA" id="ARBA00022737"/>
    </source>
</evidence>
<dbReference type="RefSeq" id="WP_005539141.1">
    <property type="nucleotide sequence ID" value="NZ_JH378829.1"/>
</dbReference>
<evidence type="ECO:0008006" key="6">
    <source>
        <dbReference type="Google" id="ProtNLM"/>
    </source>
</evidence>
<dbReference type="SUPFAM" id="SSF69360">
    <property type="entry name" value="Cell wall binding repeat"/>
    <property type="match status" value="1"/>
</dbReference>
<feature type="signal peptide" evidence="3">
    <location>
        <begin position="1"/>
        <end position="24"/>
    </location>
</feature>
<dbReference type="HOGENOM" id="CLU_2206486_0_0_9"/>
<dbReference type="InterPro" id="IPR018337">
    <property type="entry name" value="Cell_wall/Cho-bd_repeat"/>
</dbReference>
<feature type="chain" id="PRO_5003477235" description="Cell wall-binding repeat protein" evidence="3">
    <location>
        <begin position="25"/>
        <end position="107"/>
    </location>
</feature>
<dbReference type="EMBL" id="ACZL01000003">
    <property type="protein sequence ID" value="EHI56734.1"/>
    <property type="molecule type" value="Genomic_DNA"/>
</dbReference>
<dbReference type="PROSITE" id="PS51170">
    <property type="entry name" value="CW"/>
    <property type="match status" value="1"/>
</dbReference>
<dbReference type="STRING" id="679200.HMPREF9333_00181"/>
<feature type="repeat" description="Cell wall-binding" evidence="2">
    <location>
        <begin position="45"/>
        <end position="64"/>
    </location>
</feature>
<gene>
    <name evidence="4" type="ORF">HMPREF9333_00181</name>
</gene>
<evidence type="ECO:0000313" key="5">
    <source>
        <dbReference type="Proteomes" id="UP000003011"/>
    </source>
</evidence>
<evidence type="ECO:0000313" key="4">
    <source>
        <dbReference type="EMBL" id="EHI56734.1"/>
    </source>
</evidence>
<dbReference type="Proteomes" id="UP000003011">
    <property type="component" value="Unassembled WGS sequence"/>
</dbReference>
<keyword evidence="3" id="KW-0732">Signal</keyword>
<name>G5GF43_9FIRM</name>
<keyword evidence="1" id="KW-0677">Repeat</keyword>
<dbReference type="Pfam" id="PF01473">
    <property type="entry name" value="Choline_bind_1"/>
    <property type="match status" value="1"/>
</dbReference>
<sequence length="107" mass="12522">MRKKLCLLLMAAAMTCSLSLTAFAGYWRQDANGWWYVNDDGRYPYNQWQYIDGKWYYFEREGYMLANAWKQKYYLGPDGAMLTNTTTPDGYRVGADGARLTTIINYH</sequence>
<evidence type="ECO:0000256" key="3">
    <source>
        <dbReference type="SAM" id="SignalP"/>
    </source>
</evidence>
<keyword evidence="5" id="KW-1185">Reference proteome</keyword>
<reference evidence="4 5" key="1">
    <citation type="submission" date="2011-08" db="EMBL/GenBank/DDBJ databases">
        <title>The Genome Sequence of Johnsonella ignava ATCC 51276.</title>
        <authorList>
            <consortium name="The Broad Institute Genome Sequencing Platform"/>
            <person name="Earl A."/>
            <person name="Ward D."/>
            <person name="Feldgarden M."/>
            <person name="Gevers D."/>
            <person name="Izard J."/>
            <person name="Blanton J.M."/>
            <person name="Baranova O.V."/>
            <person name="Dewhirst F.E."/>
            <person name="Young S.K."/>
            <person name="Zeng Q."/>
            <person name="Gargeya S."/>
            <person name="Fitzgerald M."/>
            <person name="Haas B."/>
            <person name="Abouelleil A."/>
            <person name="Alvarado L."/>
            <person name="Arachchi H.M."/>
            <person name="Berlin A."/>
            <person name="Brown A."/>
            <person name="Chapman S.B."/>
            <person name="Chen Z."/>
            <person name="Dunbar C."/>
            <person name="Freedman E."/>
            <person name="Gearin G."/>
            <person name="Gellesch M."/>
            <person name="Goldberg J."/>
            <person name="Griggs A."/>
            <person name="Gujja S."/>
            <person name="Heiman D."/>
            <person name="Howarth C."/>
            <person name="Larson L."/>
            <person name="Lui A."/>
            <person name="MacDonald P.J.P."/>
            <person name="Montmayeur A."/>
            <person name="Murphy C."/>
            <person name="Neiman D."/>
            <person name="Pearson M."/>
            <person name="Priest M."/>
            <person name="Roberts A."/>
            <person name="Saif S."/>
            <person name="Shea T."/>
            <person name="Shenoy N."/>
            <person name="Sisk P."/>
            <person name="Stolte C."/>
            <person name="Sykes S."/>
            <person name="Wortman J."/>
            <person name="Nusbaum C."/>
            <person name="Birren B."/>
        </authorList>
    </citation>
    <scope>NUCLEOTIDE SEQUENCE [LARGE SCALE GENOMIC DNA]</scope>
    <source>
        <strain evidence="4 5">ATCC 51276</strain>
    </source>
</reference>
<dbReference type="eggNOG" id="COG5632">
    <property type="taxonomic scope" value="Bacteria"/>
</dbReference>
<organism evidence="4 5">
    <name type="scientific">Johnsonella ignava ATCC 51276</name>
    <dbReference type="NCBI Taxonomy" id="679200"/>
    <lineage>
        <taxon>Bacteria</taxon>
        <taxon>Bacillati</taxon>
        <taxon>Bacillota</taxon>
        <taxon>Clostridia</taxon>
        <taxon>Lachnospirales</taxon>
        <taxon>Lachnospiraceae</taxon>
        <taxon>Johnsonella</taxon>
    </lineage>
</organism>
<dbReference type="AlphaFoldDB" id="G5GF43"/>
<dbReference type="Pfam" id="PF19085">
    <property type="entry name" value="Choline_bind_2"/>
    <property type="match status" value="1"/>
</dbReference>
<proteinExistence type="predicted"/>